<feature type="coiled-coil region" evidence="1">
    <location>
        <begin position="184"/>
        <end position="304"/>
    </location>
</feature>
<keyword evidence="1" id="KW-0175">Coiled coil</keyword>
<reference evidence="2 3" key="1">
    <citation type="submission" date="2020-08" db="EMBL/GenBank/DDBJ databases">
        <authorList>
            <person name="Newling K."/>
            <person name="Davey J."/>
            <person name="Forrester S."/>
        </authorList>
    </citation>
    <scope>NUCLEOTIDE SEQUENCE [LARGE SCALE GENOMIC DNA]</scope>
    <source>
        <strain evidence="3">Crithidia deanei Carvalho (ATCC PRA-265)</strain>
    </source>
</reference>
<protein>
    <submittedName>
        <fullName evidence="2">Uncharacterized protein</fullName>
    </submittedName>
</protein>
<sequence>MSVQCEMPTTREQSPSLEDQLLRREFHLAELIDEIVFAENERKSALERCEHATGRLGQVERLLRYLLQFQLTLVGEIIVPSLLESDVEENTLSHPRVRQSLRDLEHDTFLSSETRTLIGKVLSQSLKRESSNSVEDAPVSRAVRLASQLLRHQKDLLDDLDRLSYQALPHELSTGEVRSPSRPALEIQEQLYAIEKERNALRAQLHSVGENEKIIESLLSDKKQLERELVFAQEQTLNYQDKNRKLNQRVLELEDEVHRVKVKYRTVASPKELTSADAKSVSLVQSLRNELQQITHEAQLTKSRLESEVYRLDVENAALRGRQENAIRAAENPQINQLEAVVATLRTELQIMEGRVATIRNQRDVERRRILNLSETERQRLLRDREECRLLLSKMTNELNALEIENANSRGALSLRKM</sequence>
<proteinExistence type="predicted"/>
<evidence type="ECO:0000313" key="2">
    <source>
        <dbReference type="EMBL" id="CAD2216558.1"/>
    </source>
</evidence>
<dbReference type="EMBL" id="LR877151">
    <property type="protein sequence ID" value="CAD2216558.1"/>
    <property type="molecule type" value="Genomic_DNA"/>
</dbReference>
<keyword evidence="3" id="KW-1185">Reference proteome</keyword>
<dbReference type="AlphaFoldDB" id="A0A7G2C9V8"/>
<dbReference type="Proteomes" id="UP000515908">
    <property type="component" value="Chromosome 07"/>
</dbReference>
<accession>A0A7G2C9V8</accession>
<evidence type="ECO:0000313" key="3">
    <source>
        <dbReference type="Proteomes" id="UP000515908"/>
    </source>
</evidence>
<gene>
    <name evidence="2" type="ORF">ADEAN_000402000</name>
</gene>
<evidence type="ECO:0000256" key="1">
    <source>
        <dbReference type="SAM" id="Coils"/>
    </source>
</evidence>
<organism evidence="2 3">
    <name type="scientific">Angomonas deanei</name>
    <dbReference type="NCBI Taxonomy" id="59799"/>
    <lineage>
        <taxon>Eukaryota</taxon>
        <taxon>Discoba</taxon>
        <taxon>Euglenozoa</taxon>
        <taxon>Kinetoplastea</taxon>
        <taxon>Metakinetoplastina</taxon>
        <taxon>Trypanosomatida</taxon>
        <taxon>Trypanosomatidae</taxon>
        <taxon>Strigomonadinae</taxon>
        <taxon>Angomonas</taxon>
    </lineage>
</organism>
<feature type="coiled-coil region" evidence="1">
    <location>
        <begin position="335"/>
        <end position="412"/>
    </location>
</feature>
<name>A0A7G2C9V8_9TRYP</name>
<dbReference type="VEuPathDB" id="TriTrypDB:ADEAN_000402000"/>